<dbReference type="EMBL" id="SDDK01000039">
    <property type="protein sequence ID" value="TCY65099.1"/>
    <property type="molecule type" value="Genomic_DNA"/>
</dbReference>
<evidence type="ECO:0000256" key="4">
    <source>
        <dbReference type="ARBA" id="ARBA00022692"/>
    </source>
</evidence>
<keyword evidence="4 7" id="KW-0812">Transmembrane</keyword>
<comment type="subcellular location">
    <subcellularLocation>
        <location evidence="1">Membrane</location>
        <topology evidence="1">Multi-pass membrane protein</topology>
    </subcellularLocation>
</comment>
<keyword evidence="6 7" id="KW-0472">Membrane</keyword>
<organism evidence="9">
    <name type="scientific">Klebsiella pneumoniae</name>
    <dbReference type="NCBI Taxonomy" id="573"/>
    <lineage>
        <taxon>Bacteria</taxon>
        <taxon>Pseudomonadati</taxon>
        <taxon>Pseudomonadota</taxon>
        <taxon>Gammaproteobacteria</taxon>
        <taxon>Enterobacterales</taxon>
        <taxon>Enterobacteriaceae</taxon>
        <taxon>Klebsiella/Raoultella group</taxon>
        <taxon>Klebsiella</taxon>
        <taxon>Klebsiella pneumoniae complex</taxon>
    </lineage>
</organism>
<dbReference type="Gene3D" id="3.90.550.10">
    <property type="entry name" value="Spore Coat Polysaccharide Biosynthesis Protein SpsA, Chain A"/>
    <property type="match status" value="1"/>
</dbReference>
<protein>
    <submittedName>
        <fullName evidence="9">Glycosyltransferase</fullName>
    </submittedName>
</protein>
<evidence type="ECO:0000256" key="6">
    <source>
        <dbReference type="ARBA" id="ARBA00023136"/>
    </source>
</evidence>
<dbReference type="PANTHER" id="PTHR48090">
    <property type="entry name" value="UNDECAPRENYL-PHOSPHATE 4-DEOXY-4-FORMAMIDO-L-ARABINOSE TRANSFERASE-RELATED"/>
    <property type="match status" value="1"/>
</dbReference>
<dbReference type="InterPro" id="IPR029044">
    <property type="entry name" value="Nucleotide-diphossugar_trans"/>
</dbReference>
<feature type="domain" description="Glycosyltransferase 2-like" evidence="8">
    <location>
        <begin position="15"/>
        <end position="152"/>
    </location>
</feature>
<proteinExistence type="predicted"/>
<dbReference type="CDD" id="cd04187">
    <property type="entry name" value="DPM1_like_bac"/>
    <property type="match status" value="1"/>
</dbReference>
<dbReference type="InterPro" id="IPR001173">
    <property type="entry name" value="Glyco_trans_2-like"/>
</dbReference>
<name>A0A483TUI1_KLEPN</name>
<evidence type="ECO:0000313" key="9">
    <source>
        <dbReference type="EMBL" id="TCY65099.1"/>
    </source>
</evidence>
<dbReference type="PANTHER" id="PTHR48090:SF1">
    <property type="entry name" value="PROPHAGE BACTOPRENOL GLUCOSYL TRANSFERASE HOMOLOG"/>
    <property type="match status" value="1"/>
</dbReference>
<keyword evidence="5 7" id="KW-1133">Transmembrane helix</keyword>
<dbReference type="AlphaFoldDB" id="A0A483TUI1"/>
<evidence type="ECO:0000256" key="2">
    <source>
        <dbReference type="ARBA" id="ARBA00022676"/>
    </source>
</evidence>
<keyword evidence="3 9" id="KW-0808">Transferase</keyword>
<reference evidence="9" key="1">
    <citation type="submission" date="2019-01" db="EMBL/GenBank/DDBJ databases">
        <authorList>
            <person name="Lista F."/>
            <person name="Anselmo A."/>
        </authorList>
    </citation>
    <scope>NUCLEOTIDE SEQUENCE</scope>
    <source>
        <strain evidence="9">11R</strain>
    </source>
</reference>
<dbReference type="Pfam" id="PF00535">
    <property type="entry name" value="Glycos_transf_2"/>
    <property type="match status" value="1"/>
</dbReference>
<dbReference type="SUPFAM" id="SSF53448">
    <property type="entry name" value="Nucleotide-diphospho-sugar transferases"/>
    <property type="match status" value="1"/>
</dbReference>
<accession>A0A483TUI1</accession>
<feature type="transmembrane region" description="Helical" evidence="7">
    <location>
        <begin position="243"/>
        <end position="264"/>
    </location>
</feature>
<feature type="transmembrane region" description="Helical" evidence="7">
    <location>
        <begin position="276"/>
        <end position="300"/>
    </location>
</feature>
<evidence type="ECO:0000256" key="5">
    <source>
        <dbReference type="ARBA" id="ARBA00022989"/>
    </source>
</evidence>
<gene>
    <name evidence="9" type="ORF">ETH53_24815</name>
</gene>
<sequence>MTTSTDIKSTPSLAIVVPCYNEQEAFPFCLEKLSNVLNSLIARNKINNNSYLLFVDDGSRDNTWAQIKDASTAYHYVRGIKLSRNKGHQIALMAGLRSVDTDVTISIDADLQDDVNCIEKMIDAYSQGYDIVYGVRCNRDSDTFFKRTTANAFYAIMSHMGVNQTPNHADYRLLSNRALEALKQYKEQNIYLRGLVPLVGYPSIEVQYSREERIAGESKYPIKKMLALALEGITSLSVTPLRIIAMTGFITCIISTIAAIYALIQKTTGTTVEGWTSVMIAIFFLGGVQMLSLGIIGEYVGKIYIETKNRPKYFIDESVGNDSNGKKYAKSDQFFSRGK</sequence>
<comment type="caution">
    <text evidence="9">The sequence shown here is derived from an EMBL/GenBank/DDBJ whole genome shotgun (WGS) entry which is preliminary data.</text>
</comment>
<dbReference type="GO" id="GO:0016757">
    <property type="term" value="F:glycosyltransferase activity"/>
    <property type="evidence" value="ECO:0007669"/>
    <property type="project" value="UniProtKB-KW"/>
</dbReference>
<evidence type="ECO:0000256" key="3">
    <source>
        <dbReference type="ARBA" id="ARBA00022679"/>
    </source>
</evidence>
<dbReference type="GO" id="GO:0005886">
    <property type="term" value="C:plasma membrane"/>
    <property type="evidence" value="ECO:0007669"/>
    <property type="project" value="TreeGrafter"/>
</dbReference>
<keyword evidence="2" id="KW-0328">Glycosyltransferase</keyword>
<evidence type="ECO:0000259" key="8">
    <source>
        <dbReference type="Pfam" id="PF00535"/>
    </source>
</evidence>
<evidence type="ECO:0000256" key="7">
    <source>
        <dbReference type="SAM" id="Phobius"/>
    </source>
</evidence>
<evidence type="ECO:0000256" key="1">
    <source>
        <dbReference type="ARBA" id="ARBA00004141"/>
    </source>
</evidence>
<dbReference type="InterPro" id="IPR050256">
    <property type="entry name" value="Glycosyltransferase_2"/>
</dbReference>